<dbReference type="SMART" id="SM00421">
    <property type="entry name" value="HTH_LUXR"/>
    <property type="match status" value="1"/>
</dbReference>
<dbReference type="Pfam" id="PF00196">
    <property type="entry name" value="GerE"/>
    <property type="match status" value="1"/>
</dbReference>
<reference evidence="2" key="1">
    <citation type="submission" date="2021-05" db="EMBL/GenBank/DDBJ databases">
        <title>Genome of Sphingobium sp. strain.</title>
        <authorList>
            <person name="Fan R."/>
        </authorList>
    </citation>
    <scope>NUCLEOTIDE SEQUENCE</scope>
    <source>
        <strain evidence="2">H33</strain>
    </source>
</reference>
<dbReference type="Gene3D" id="1.10.10.10">
    <property type="entry name" value="Winged helix-like DNA-binding domain superfamily/Winged helix DNA-binding domain"/>
    <property type="match status" value="1"/>
</dbReference>
<evidence type="ECO:0000313" key="2">
    <source>
        <dbReference type="EMBL" id="MBT2188287.1"/>
    </source>
</evidence>
<dbReference type="InterPro" id="IPR036388">
    <property type="entry name" value="WH-like_DNA-bd_sf"/>
</dbReference>
<comment type="caution">
    <text evidence="2">The sequence shown here is derived from an EMBL/GenBank/DDBJ whole genome shotgun (WGS) entry which is preliminary data.</text>
</comment>
<dbReference type="RefSeq" id="WP_214624545.1">
    <property type="nucleotide sequence ID" value="NZ_JAHGAW010000010.1"/>
</dbReference>
<feature type="domain" description="HTH luxR-type" evidence="1">
    <location>
        <begin position="201"/>
        <end position="258"/>
    </location>
</feature>
<gene>
    <name evidence="2" type="ORF">KK488_15125</name>
</gene>
<keyword evidence="3" id="KW-1185">Reference proteome</keyword>
<dbReference type="AlphaFoldDB" id="A0A9X1DE68"/>
<dbReference type="InterPro" id="IPR016032">
    <property type="entry name" value="Sig_transdc_resp-reg_C-effctor"/>
</dbReference>
<evidence type="ECO:0000313" key="3">
    <source>
        <dbReference type="Proteomes" id="UP001138757"/>
    </source>
</evidence>
<dbReference type="InterPro" id="IPR000792">
    <property type="entry name" value="Tscrpt_reg_LuxR_C"/>
</dbReference>
<dbReference type="Proteomes" id="UP001138757">
    <property type="component" value="Unassembled WGS sequence"/>
</dbReference>
<dbReference type="SUPFAM" id="SSF46894">
    <property type="entry name" value="C-terminal effector domain of the bipartite response regulators"/>
    <property type="match status" value="1"/>
</dbReference>
<organism evidence="2 3">
    <name type="scientific">Sphingobium nicotianae</name>
    <dbReference type="NCBI Taxonomy" id="2782607"/>
    <lineage>
        <taxon>Bacteria</taxon>
        <taxon>Pseudomonadati</taxon>
        <taxon>Pseudomonadota</taxon>
        <taxon>Alphaproteobacteria</taxon>
        <taxon>Sphingomonadales</taxon>
        <taxon>Sphingomonadaceae</taxon>
        <taxon>Sphingobium</taxon>
    </lineage>
</organism>
<protein>
    <submittedName>
        <fullName evidence="2">Helix-turn-helix transcriptional regulator</fullName>
    </submittedName>
</protein>
<proteinExistence type="predicted"/>
<evidence type="ECO:0000259" key="1">
    <source>
        <dbReference type="SMART" id="SM00421"/>
    </source>
</evidence>
<dbReference type="GO" id="GO:0003677">
    <property type="term" value="F:DNA binding"/>
    <property type="evidence" value="ECO:0007669"/>
    <property type="project" value="InterPro"/>
</dbReference>
<sequence length="260" mass="29109">MTTIQQIRDWRAPTTMCATYEKLLAAIGTQEFGSTVRDSVFSVTSGARRLYLFEASGRIDNCLVYSCCEPGLAELFPLYEKNYLPLDPVQDAYRAAPTCSDLVFQRILPSDIASAGFRRRFFDEPGIIERISIVQRGAERWRGMNIARHASDGYFSEGELSSLIDLACLTLPMLPVNREKADGAVRQLNVGQIEERFATRYGSLTPRERQVCARAAIGMTVEATALDLGIAKTSVLTYRQRAYQRLRVSSPYQLCSLVSH</sequence>
<dbReference type="EMBL" id="JAHGAW010000010">
    <property type="protein sequence ID" value="MBT2188287.1"/>
    <property type="molecule type" value="Genomic_DNA"/>
</dbReference>
<dbReference type="CDD" id="cd06170">
    <property type="entry name" value="LuxR_C_like"/>
    <property type="match status" value="1"/>
</dbReference>
<accession>A0A9X1DE68</accession>
<name>A0A9X1DE68_9SPHN</name>
<dbReference type="GO" id="GO:0006355">
    <property type="term" value="P:regulation of DNA-templated transcription"/>
    <property type="evidence" value="ECO:0007669"/>
    <property type="project" value="InterPro"/>
</dbReference>